<evidence type="ECO:0000313" key="3">
    <source>
        <dbReference type="Proteomes" id="UP000249061"/>
    </source>
</evidence>
<dbReference type="Proteomes" id="UP000249061">
    <property type="component" value="Unassembled WGS sequence"/>
</dbReference>
<proteinExistence type="predicted"/>
<dbReference type="AlphaFoldDB" id="A0A2W5V1L1"/>
<name>A0A2W5V1L1_9BACT</name>
<reference evidence="2 3" key="1">
    <citation type="submission" date="2017-08" db="EMBL/GenBank/DDBJ databases">
        <title>Infants hospitalized years apart are colonized by the same room-sourced microbial strains.</title>
        <authorList>
            <person name="Brooks B."/>
            <person name="Olm M.R."/>
            <person name="Firek B.A."/>
            <person name="Baker R."/>
            <person name="Thomas B.C."/>
            <person name="Morowitz M.J."/>
            <person name="Banfield J.F."/>
        </authorList>
    </citation>
    <scope>NUCLEOTIDE SEQUENCE [LARGE SCALE GENOMIC DNA]</scope>
    <source>
        <strain evidence="2">S2_003_000_R2_14</strain>
    </source>
</reference>
<sequence length="537" mass="58282">MRHFWLISTLLASTALAAGPTAPFDPLPEWRDERGRDNDGPLADFRFISYFFTRATVTNVIGDPAGLRGVSLGPIGSPTGSAALTGNNTAFYVDQRWIPVIEYTPFFFDGFATLRLQVEIDFMWGLAANAAQQNQGGGFNADQVNLQTKNINVALYPFKKQKPLAIVIGTQTVYDSILDPATHSLFDVIKQGYKLSYLGTDATGISAYGQLGIHKFKVSLLPIAAAQPERVLQNNPALFFTVMGTLDYSISPIQGLNIGASAWHMRDYTKGQAFAFEGLVFNGPGSPGLAGFTGAPRFSIDAPNGYVSWFGLNFNYNLNYFHGPFAASGFVMTNFGRYESTRENTTNPRSLDIAGVGANLELLWNYGRSSNDVISVEGMFTSGDGNPGDGQYSGAFTMNTYGLPGAVWFNHKTLLLFPFSQTVNNYTGAVTDISNQGYGLSTGIVSAGYDLIPQTLWVKLGGAAAWSNSVPGDALGGTGRGTFIGAEVNAELRWTIRYLMTVGLHGAYLFKGDFYNNVARVPVSPWALFTTYTWYGF</sequence>
<gene>
    <name evidence="2" type="ORF">DI536_07790</name>
</gene>
<evidence type="ECO:0000256" key="1">
    <source>
        <dbReference type="SAM" id="SignalP"/>
    </source>
</evidence>
<feature type="chain" id="PRO_5016007378" description="Alginate export domain-containing protein" evidence="1">
    <location>
        <begin position="18"/>
        <end position="537"/>
    </location>
</feature>
<evidence type="ECO:0008006" key="4">
    <source>
        <dbReference type="Google" id="ProtNLM"/>
    </source>
</evidence>
<dbReference type="EMBL" id="QFQP01000005">
    <property type="protein sequence ID" value="PZR15348.1"/>
    <property type="molecule type" value="Genomic_DNA"/>
</dbReference>
<organism evidence="2 3">
    <name type="scientific">Archangium gephyra</name>
    <dbReference type="NCBI Taxonomy" id="48"/>
    <lineage>
        <taxon>Bacteria</taxon>
        <taxon>Pseudomonadati</taxon>
        <taxon>Myxococcota</taxon>
        <taxon>Myxococcia</taxon>
        <taxon>Myxococcales</taxon>
        <taxon>Cystobacterineae</taxon>
        <taxon>Archangiaceae</taxon>
        <taxon>Archangium</taxon>
    </lineage>
</organism>
<evidence type="ECO:0000313" key="2">
    <source>
        <dbReference type="EMBL" id="PZR15348.1"/>
    </source>
</evidence>
<comment type="caution">
    <text evidence="2">The sequence shown here is derived from an EMBL/GenBank/DDBJ whole genome shotgun (WGS) entry which is preliminary data.</text>
</comment>
<keyword evidence="1" id="KW-0732">Signal</keyword>
<feature type="signal peptide" evidence="1">
    <location>
        <begin position="1"/>
        <end position="17"/>
    </location>
</feature>
<protein>
    <recommendedName>
        <fullName evidence="4">Alginate export domain-containing protein</fullName>
    </recommendedName>
</protein>
<accession>A0A2W5V1L1</accession>